<dbReference type="Pfam" id="PF20431">
    <property type="entry name" value="E_motif"/>
    <property type="match status" value="1"/>
</dbReference>
<dbReference type="InterPro" id="IPR046960">
    <property type="entry name" value="PPR_At4g14850-like_plant"/>
</dbReference>
<reference evidence="3 4" key="1">
    <citation type="submission" date="2019-01" db="EMBL/GenBank/DDBJ databases">
        <title>Sequencing of cultivated peanut Arachis hypogaea provides insights into genome evolution and oil improvement.</title>
        <authorList>
            <person name="Chen X."/>
        </authorList>
    </citation>
    <scope>NUCLEOTIDE SEQUENCE [LARGE SCALE GENOMIC DNA]</scope>
    <source>
        <strain evidence="4">cv. Fuhuasheng</strain>
        <tissue evidence="3">Leaves</tissue>
    </source>
</reference>
<dbReference type="EMBL" id="SDMP01000015">
    <property type="protein sequence ID" value="RYR09875.1"/>
    <property type="molecule type" value="Genomic_DNA"/>
</dbReference>
<evidence type="ECO:0000256" key="2">
    <source>
        <dbReference type="PROSITE-ProRule" id="PRU00708"/>
    </source>
</evidence>
<evidence type="ECO:0008006" key="5">
    <source>
        <dbReference type="Google" id="ProtNLM"/>
    </source>
</evidence>
<evidence type="ECO:0000313" key="4">
    <source>
        <dbReference type="Proteomes" id="UP000289738"/>
    </source>
</evidence>
<name>A0A444Z6T0_ARAHY</name>
<keyword evidence="4" id="KW-1185">Reference proteome</keyword>
<protein>
    <recommendedName>
        <fullName evidence="5">Pentatricopeptide repeat-containing protein</fullName>
    </recommendedName>
</protein>
<dbReference type="InterPro" id="IPR002885">
    <property type="entry name" value="PPR_rpt"/>
</dbReference>
<keyword evidence="1" id="KW-0677">Repeat</keyword>
<gene>
    <name evidence="3" type="ORF">Ahy_B05g078302</name>
</gene>
<dbReference type="InterPro" id="IPR046848">
    <property type="entry name" value="E_motif"/>
</dbReference>
<comment type="caution">
    <text evidence="3">The sequence shown here is derived from an EMBL/GenBank/DDBJ whole genome shotgun (WGS) entry which is preliminary data.</text>
</comment>
<dbReference type="PANTHER" id="PTHR47926">
    <property type="entry name" value="PENTATRICOPEPTIDE REPEAT-CONTAINING PROTEIN"/>
    <property type="match status" value="1"/>
</dbReference>
<dbReference type="FunFam" id="1.25.40.10:FF:000184">
    <property type="entry name" value="Pentatricopeptide repeat-containing protein, chloroplastic"/>
    <property type="match status" value="1"/>
</dbReference>
<feature type="repeat" description="PPR" evidence="2">
    <location>
        <begin position="275"/>
        <end position="309"/>
    </location>
</feature>
<organism evidence="3 4">
    <name type="scientific">Arachis hypogaea</name>
    <name type="common">Peanut</name>
    <dbReference type="NCBI Taxonomy" id="3818"/>
    <lineage>
        <taxon>Eukaryota</taxon>
        <taxon>Viridiplantae</taxon>
        <taxon>Streptophyta</taxon>
        <taxon>Embryophyta</taxon>
        <taxon>Tracheophyta</taxon>
        <taxon>Spermatophyta</taxon>
        <taxon>Magnoliopsida</taxon>
        <taxon>eudicotyledons</taxon>
        <taxon>Gunneridae</taxon>
        <taxon>Pentapetalae</taxon>
        <taxon>rosids</taxon>
        <taxon>fabids</taxon>
        <taxon>Fabales</taxon>
        <taxon>Fabaceae</taxon>
        <taxon>Papilionoideae</taxon>
        <taxon>50 kb inversion clade</taxon>
        <taxon>dalbergioids sensu lato</taxon>
        <taxon>Dalbergieae</taxon>
        <taxon>Pterocarpus clade</taxon>
        <taxon>Arachis</taxon>
    </lineage>
</organism>
<dbReference type="Pfam" id="PF13041">
    <property type="entry name" value="PPR_2"/>
    <property type="match status" value="2"/>
</dbReference>
<dbReference type="Pfam" id="PF13812">
    <property type="entry name" value="PPR_3"/>
    <property type="match status" value="1"/>
</dbReference>
<feature type="repeat" description="PPR" evidence="2">
    <location>
        <begin position="385"/>
        <end position="419"/>
    </location>
</feature>
<dbReference type="GO" id="GO:0003723">
    <property type="term" value="F:RNA binding"/>
    <property type="evidence" value="ECO:0007669"/>
    <property type="project" value="InterPro"/>
</dbReference>
<dbReference type="FunFam" id="1.25.40.10:FF:000344">
    <property type="entry name" value="Pentatricopeptide repeat-containing protein"/>
    <property type="match status" value="1"/>
</dbReference>
<dbReference type="NCBIfam" id="TIGR00756">
    <property type="entry name" value="PPR"/>
    <property type="match status" value="3"/>
</dbReference>
<dbReference type="PROSITE" id="PS51375">
    <property type="entry name" value="PPR"/>
    <property type="match status" value="3"/>
</dbReference>
<dbReference type="Pfam" id="PF01535">
    <property type="entry name" value="PPR"/>
    <property type="match status" value="2"/>
</dbReference>
<dbReference type="Proteomes" id="UP000289738">
    <property type="component" value="Chromosome B05"/>
</dbReference>
<dbReference type="GO" id="GO:0009451">
    <property type="term" value="P:RNA modification"/>
    <property type="evidence" value="ECO:0007669"/>
    <property type="project" value="InterPro"/>
</dbReference>
<evidence type="ECO:0000256" key="1">
    <source>
        <dbReference type="ARBA" id="ARBA00022737"/>
    </source>
</evidence>
<dbReference type="AlphaFoldDB" id="A0A444Z6T0"/>
<dbReference type="InterPro" id="IPR011990">
    <property type="entry name" value="TPR-like_helical_dom_sf"/>
</dbReference>
<feature type="repeat" description="PPR" evidence="2">
    <location>
        <begin position="491"/>
        <end position="525"/>
    </location>
</feature>
<dbReference type="Gene3D" id="1.25.40.10">
    <property type="entry name" value="Tetratricopeptide repeat domain"/>
    <property type="match status" value="3"/>
</dbReference>
<dbReference type="PANTHER" id="PTHR47926:SF436">
    <property type="entry name" value="PENTATRICOPEPTIDE REPEAT-CONTAINING PROTEIN ELI1, CHLOROPLASTIC-LIKE ISOFORM X2"/>
    <property type="match status" value="1"/>
</dbReference>
<accession>A0A444Z6T0</accession>
<evidence type="ECO:0000313" key="3">
    <source>
        <dbReference type="EMBL" id="RYR09875.1"/>
    </source>
</evidence>
<sequence>MAVAANCARKTLQLASSSSAGTLFSRRSFPLVKLNGLPSSPSRTYTQKRSHSFPRVPEQLAGVAQLVSLTPLHSATASALFTSLLSLHNTNWGCLSEALLHTSPSSSNSNPTTFSNLTTLLQGHVPRSHLLQIHARIFQLGAHQNNLIATRLIGHYPSRIALHVFHCLYSPNIFPFNAIIRVLAEEGCYLDSFSMFKGLKQHLLSPNGLTFSFLLKACIQSKDACFVEQVHTHVQKTGFLSDPFVCNGLVAVYAKGFSDLVSARKLFDEIPDKSAVNCWTSLIAGYAKSGQSEEVLQIFYAMIRQNLHPQSDTMVSALSACSSLEMPRIEKWVGALSVLVDDDMNPKELCLDSVNTILVHLYGKWGMIEKSRERFDRISVAGKRSVIPWNTMVSAYIQNGCPVEALSLFRMMVKEQTVSPNHITMVSVLSACAQIGDMNLGGWVHNYLISTRHKDTIGSNRILATALVDMYSKCGCLDRAKDVFEHTVSKDVILFNAMIMGLAVNGEGKDAVRLFYKMPEFGLQPNASTVLGVLCACSHCGMLDTGRRIFKEMIYSTSLKLEHYACYIDLLARVGCIEEALEVVASMPFKPNNFVWGALLGGCLLHSRVELAQEVSMKLVEVDPDNSGGYVMLANALAYDSQWSDVSALRLEMKEKGIKKQPGSSWISVDGVVHEFLVGHSSHPHIEATYHTLNGLVKHMKASTHCQLVCYY</sequence>
<proteinExistence type="predicted"/>